<dbReference type="PROSITE" id="PS50878">
    <property type="entry name" value="RT_POL"/>
    <property type="match status" value="1"/>
</dbReference>
<evidence type="ECO:0000313" key="2">
    <source>
        <dbReference type="Proteomes" id="UP001152795"/>
    </source>
</evidence>
<sequence length="314" mass="35138">MFNEYFASIFTSDSDSNCERQDHSQVITIDNNALSEEEVMAVIINLDSNKARGPDNIPARLLKETAMQITPSLCALFNKSLRVGVLPSVWKLANVVPVHKHGEKTYVENYRPISLLSLISKVLKRCIFNNIKYHVYELINPCQNGFMPGKSCITQLIEVLEQIGRELDRGKQIDVLYLDMSKAFDRISHAELIHRVREFGFGGSVLDWFNSYLTNRYQQTTVLEATSKPLPVTLGVPQGSILGSLLFLLYENHLSNAVTNSNIATFADNTKIFKTINSISDAAALQCDLSKFEKGSTNGNLELNASKCKVLRVT</sequence>
<gene>
    <name evidence="1" type="ORF">PACLA_8A045141</name>
</gene>
<proteinExistence type="predicted"/>
<keyword evidence="2" id="KW-1185">Reference proteome</keyword>
<dbReference type="OrthoDB" id="7480250at2759"/>
<dbReference type="InterPro" id="IPR043502">
    <property type="entry name" value="DNA/RNA_pol_sf"/>
</dbReference>
<reference evidence="1" key="1">
    <citation type="submission" date="2020-04" db="EMBL/GenBank/DDBJ databases">
        <authorList>
            <person name="Alioto T."/>
            <person name="Alioto T."/>
            <person name="Gomez Garrido J."/>
        </authorList>
    </citation>
    <scope>NUCLEOTIDE SEQUENCE</scope>
    <source>
        <strain evidence="1">A484AB</strain>
    </source>
</reference>
<dbReference type="InterPro" id="IPR000477">
    <property type="entry name" value="RT_dom"/>
</dbReference>
<dbReference type="PANTHER" id="PTHR33332">
    <property type="entry name" value="REVERSE TRANSCRIPTASE DOMAIN-CONTAINING PROTEIN"/>
    <property type="match status" value="1"/>
</dbReference>
<name>A0A6S7L7G8_PARCT</name>
<dbReference type="EMBL" id="CACRXK020019675">
    <property type="protein sequence ID" value="CAB4033932.1"/>
    <property type="molecule type" value="Genomic_DNA"/>
</dbReference>
<dbReference type="AlphaFoldDB" id="A0A6S7L7G8"/>
<evidence type="ECO:0000313" key="1">
    <source>
        <dbReference type="EMBL" id="CAB4033932.1"/>
    </source>
</evidence>
<dbReference type="Pfam" id="PF00078">
    <property type="entry name" value="RVT_1"/>
    <property type="match status" value="1"/>
</dbReference>
<feature type="non-terminal residue" evidence="1">
    <location>
        <position position="314"/>
    </location>
</feature>
<protein>
    <submittedName>
        <fullName evidence="1">Uncharacterized protein</fullName>
    </submittedName>
</protein>
<dbReference type="CDD" id="cd01650">
    <property type="entry name" value="RT_nLTR_like"/>
    <property type="match status" value="1"/>
</dbReference>
<dbReference type="Proteomes" id="UP001152795">
    <property type="component" value="Unassembled WGS sequence"/>
</dbReference>
<organism evidence="1 2">
    <name type="scientific">Paramuricea clavata</name>
    <name type="common">Red gorgonian</name>
    <name type="synonym">Violescent sea-whip</name>
    <dbReference type="NCBI Taxonomy" id="317549"/>
    <lineage>
        <taxon>Eukaryota</taxon>
        <taxon>Metazoa</taxon>
        <taxon>Cnidaria</taxon>
        <taxon>Anthozoa</taxon>
        <taxon>Octocorallia</taxon>
        <taxon>Malacalcyonacea</taxon>
        <taxon>Plexauridae</taxon>
        <taxon>Paramuricea</taxon>
    </lineage>
</organism>
<dbReference type="SUPFAM" id="SSF56672">
    <property type="entry name" value="DNA/RNA polymerases"/>
    <property type="match status" value="1"/>
</dbReference>
<accession>A0A6S7L7G8</accession>
<comment type="caution">
    <text evidence="1">The sequence shown here is derived from an EMBL/GenBank/DDBJ whole genome shotgun (WGS) entry which is preliminary data.</text>
</comment>